<gene>
    <name evidence="9" type="ORF">ACFSOY_01220</name>
</gene>
<feature type="transmembrane region" description="Helical" evidence="7">
    <location>
        <begin position="291"/>
        <end position="308"/>
    </location>
</feature>
<dbReference type="PROSITE" id="PS50850">
    <property type="entry name" value="MFS"/>
    <property type="match status" value="1"/>
</dbReference>
<evidence type="ECO:0000313" key="10">
    <source>
        <dbReference type="Proteomes" id="UP001597343"/>
    </source>
</evidence>
<feature type="transmembrane region" description="Helical" evidence="7">
    <location>
        <begin position="103"/>
        <end position="121"/>
    </location>
</feature>
<evidence type="ECO:0000256" key="3">
    <source>
        <dbReference type="ARBA" id="ARBA00022475"/>
    </source>
</evidence>
<accession>A0ABW4ZT27</accession>
<keyword evidence="6 7" id="KW-0472">Membrane</keyword>
<dbReference type="EMBL" id="JBHUIO010000002">
    <property type="protein sequence ID" value="MFD2168639.1"/>
    <property type="molecule type" value="Genomic_DNA"/>
</dbReference>
<feature type="transmembrane region" description="Helical" evidence="7">
    <location>
        <begin position="44"/>
        <end position="65"/>
    </location>
</feature>
<reference evidence="10" key="1">
    <citation type="journal article" date="2019" name="Int. J. Syst. Evol. Microbiol.">
        <title>The Global Catalogue of Microorganisms (GCM) 10K type strain sequencing project: providing services to taxonomists for standard genome sequencing and annotation.</title>
        <authorList>
            <consortium name="The Broad Institute Genomics Platform"/>
            <consortium name="The Broad Institute Genome Sequencing Center for Infectious Disease"/>
            <person name="Wu L."/>
            <person name="Ma J."/>
        </authorList>
    </citation>
    <scope>NUCLEOTIDE SEQUENCE [LARGE SCALE GENOMIC DNA]</scope>
    <source>
        <strain evidence="10">CGMCC 1.13574</strain>
    </source>
</reference>
<dbReference type="Proteomes" id="UP001597343">
    <property type="component" value="Unassembled WGS sequence"/>
</dbReference>
<feature type="transmembrane region" description="Helical" evidence="7">
    <location>
        <begin position="263"/>
        <end position="284"/>
    </location>
</feature>
<dbReference type="InterPro" id="IPR011701">
    <property type="entry name" value="MFS"/>
</dbReference>
<evidence type="ECO:0000256" key="6">
    <source>
        <dbReference type="ARBA" id="ARBA00023136"/>
    </source>
</evidence>
<feature type="domain" description="Major facilitator superfamily (MFS) profile" evidence="8">
    <location>
        <begin position="225"/>
        <end position="415"/>
    </location>
</feature>
<feature type="transmembrane region" description="Helical" evidence="7">
    <location>
        <begin position="225"/>
        <end position="251"/>
    </location>
</feature>
<dbReference type="InterPro" id="IPR020846">
    <property type="entry name" value="MFS_dom"/>
</dbReference>
<comment type="subcellular location">
    <subcellularLocation>
        <location evidence="1">Cell membrane</location>
        <topology evidence="1">Multi-pass membrane protein</topology>
    </subcellularLocation>
</comment>
<comment type="caution">
    <text evidence="9">The sequence shown here is derived from an EMBL/GenBank/DDBJ whole genome shotgun (WGS) entry which is preliminary data.</text>
</comment>
<feature type="transmembrane region" description="Helical" evidence="7">
    <location>
        <begin position="77"/>
        <end position="97"/>
    </location>
</feature>
<name>A0ABW4ZT27_9BACL</name>
<dbReference type="CDD" id="cd06173">
    <property type="entry name" value="MFS_MefA_like"/>
    <property type="match status" value="1"/>
</dbReference>
<dbReference type="PANTHER" id="PTHR23513">
    <property type="entry name" value="INTEGRAL MEMBRANE EFFLUX PROTEIN-RELATED"/>
    <property type="match status" value="1"/>
</dbReference>
<protein>
    <submittedName>
        <fullName evidence="9">MFS transporter</fullName>
    </submittedName>
</protein>
<evidence type="ECO:0000256" key="7">
    <source>
        <dbReference type="SAM" id="Phobius"/>
    </source>
</evidence>
<keyword evidence="3" id="KW-1003">Cell membrane</keyword>
<feature type="transmembrane region" description="Helical" evidence="7">
    <location>
        <begin position="314"/>
        <end position="333"/>
    </location>
</feature>
<proteinExistence type="predicted"/>
<dbReference type="Pfam" id="PF07690">
    <property type="entry name" value="MFS_1"/>
    <property type="match status" value="1"/>
</dbReference>
<evidence type="ECO:0000256" key="4">
    <source>
        <dbReference type="ARBA" id="ARBA00022692"/>
    </source>
</evidence>
<evidence type="ECO:0000313" key="9">
    <source>
        <dbReference type="EMBL" id="MFD2168639.1"/>
    </source>
</evidence>
<dbReference type="PANTHER" id="PTHR23513:SF6">
    <property type="entry name" value="MAJOR FACILITATOR SUPERFAMILY ASSOCIATED DOMAIN-CONTAINING PROTEIN"/>
    <property type="match status" value="1"/>
</dbReference>
<dbReference type="Gene3D" id="1.20.1250.20">
    <property type="entry name" value="MFS general substrate transporter like domains"/>
    <property type="match status" value="2"/>
</dbReference>
<keyword evidence="10" id="KW-1185">Reference proteome</keyword>
<evidence type="ECO:0000256" key="1">
    <source>
        <dbReference type="ARBA" id="ARBA00004651"/>
    </source>
</evidence>
<feature type="transmembrane region" description="Helical" evidence="7">
    <location>
        <begin position="345"/>
        <end position="367"/>
    </location>
</feature>
<dbReference type="RefSeq" id="WP_386043530.1">
    <property type="nucleotide sequence ID" value="NZ_JBHUIO010000002.1"/>
</dbReference>
<feature type="transmembrane region" description="Helical" evidence="7">
    <location>
        <begin position="142"/>
        <end position="165"/>
    </location>
</feature>
<evidence type="ECO:0000256" key="2">
    <source>
        <dbReference type="ARBA" id="ARBA00022448"/>
    </source>
</evidence>
<keyword evidence="4 7" id="KW-0812">Transmembrane</keyword>
<feature type="transmembrane region" description="Helical" evidence="7">
    <location>
        <begin position="12"/>
        <end position="38"/>
    </location>
</feature>
<organism evidence="9 10">
    <name type="scientific">Tumebacillus lipolyticus</name>
    <dbReference type="NCBI Taxonomy" id="1280370"/>
    <lineage>
        <taxon>Bacteria</taxon>
        <taxon>Bacillati</taxon>
        <taxon>Bacillota</taxon>
        <taxon>Bacilli</taxon>
        <taxon>Bacillales</taxon>
        <taxon>Alicyclobacillaceae</taxon>
        <taxon>Tumebacillus</taxon>
    </lineage>
</organism>
<keyword evidence="2" id="KW-0813">Transport</keyword>
<feature type="transmembrane region" description="Helical" evidence="7">
    <location>
        <begin position="171"/>
        <end position="189"/>
    </location>
</feature>
<sequence>MISTQIVKDCNFMKYWVGSLFSGLGDAVFALCLTWMVYDATDSGAVVGALFLTLGAPQVLLTAFAGVLVDRINPIKAMILCGWSRVLLIGFLFLLSAFGSLPLWSLFAAAFGFGTLEAFFWPAASAVRQRLVKPELYTQSNGLLMIAMKTTAVIGPLAGGTLTALGSDQTVLLLIIAAFFGGVLLLMTVKIDPLAAVKQEGATKVRASYWMDLQEGVSFILRTPILLVTSLTAFLVNACASVVPIGAPFLASALGGGEQEFGWLNASIGVGGTVGAILFALLVIRRPTPRMTLIACFFEGLIILLLGLTGHLLLALLLLALFGITDAAINVIAPSVTQSIVPPQLMGRVVAVMILLMSGSVPIARAASGYLVEAIGVNSVLALNGTVEMLIVLAAFFLPAIRNYRTSTKVVADSL</sequence>
<evidence type="ECO:0000256" key="5">
    <source>
        <dbReference type="ARBA" id="ARBA00022989"/>
    </source>
</evidence>
<dbReference type="SUPFAM" id="SSF103473">
    <property type="entry name" value="MFS general substrate transporter"/>
    <property type="match status" value="1"/>
</dbReference>
<dbReference type="InterPro" id="IPR036259">
    <property type="entry name" value="MFS_trans_sf"/>
</dbReference>
<keyword evidence="5 7" id="KW-1133">Transmembrane helix</keyword>
<feature type="transmembrane region" description="Helical" evidence="7">
    <location>
        <begin position="379"/>
        <end position="401"/>
    </location>
</feature>
<evidence type="ECO:0000259" key="8">
    <source>
        <dbReference type="PROSITE" id="PS50850"/>
    </source>
</evidence>